<proteinExistence type="predicted"/>
<evidence type="ECO:0000313" key="2">
    <source>
        <dbReference type="EMBL" id="EYB99860.1"/>
    </source>
</evidence>
<reference evidence="3" key="1">
    <citation type="journal article" date="2015" name="Nat. Genet.">
        <title>The genome and transcriptome of the zoonotic hookworm Ancylostoma ceylanicum identify infection-specific gene families.</title>
        <authorList>
            <person name="Schwarz E.M."/>
            <person name="Hu Y."/>
            <person name="Antoshechkin I."/>
            <person name="Miller M.M."/>
            <person name="Sternberg P.W."/>
            <person name="Aroian R.V."/>
        </authorList>
    </citation>
    <scope>NUCLEOTIDE SEQUENCE</scope>
    <source>
        <strain evidence="3">HY135</strain>
    </source>
</reference>
<comment type="caution">
    <text evidence="2">The sequence shown here is derived from an EMBL/GenBank/DDBJ whole genome shotgun (WGS) entry which is preliminary data.</text>
</comment>
<feature type="chain" id="PRO_5001487224" description="Secreted protein" evidence="1">
    <location>
        <begin position="24"/>
        <end position="180"/>
    </location>
</feature>
<sequence>MRLFPASFLQLMLILIFIKFLHHNCTNQIEVCLRRVPQSANIPIRHSCPLLYLALIRITVASRTVIKTMNNAAILHELRMEMLQQQFGQVMFFVLEREAHEKKKPKMRRLSISIVILGSAQSSGVFALLCRTFRACLAHGVKSIVDYRFQDKSVRAITLQIGEYLRMFSLEPFSYHWKFL</sequence>
<dbReference type="EMBL" id="JARK01001455">
    <property type="protein sequence ID" value="EYB99860.1"/>
    <property type="molecule type" value="Genomic_DNA"/>
</dbReference>
<keyword evidence="1" id="KW-0732">Signal</keyword>
<evidence type="ECO:0000256" key="1">
    <source>
        <dbReference type="SAM" id="SignalP"/>
    </source>
</evidence>
<dbReference type="Proteomes" id="UP000024635">
    <property type="component" value="Unassembled WGS sequence"/>
</dbReference>
<protein>
    <recommendedName>
        <fullName evidence="4">Secreted protein</fullName>
    </recommendedName>
</protein>
<evidence type="ECO:0000313" key="3">
    <source>
        <dbReference type="Proteomes" id="UP000024635"/>
    </source>
</evidence>
<name>A0A016TAZ9_9BILA</name>
<accession>A0A016TAZ9</accession>
<keyword evidence="3" id="KW-1185">Reference proteome</keyword>
<gene>
    <name evidence="2" type="primary">Acey_s0119.g809</name>
    <name evidence="2" type="ORF">Y032_0119g809</name>
</gene>
<evidence type="ECO:0008006" key="4">
    <source>
        <dbReference type="Google" id="ProtNLM"/>
    </source>
</evidence>
<feature type="signal peptide" evidence="1">
    <location>
        <begin position="1"/>
        <end position="23"/>
    </location>
</feature>
<dbReference type="AlphaFoldDB" id="A0A016TAZ9"/>
<organism evidence="2 3">
    <name type="scientific">Ancylostoma ceylanicum</name>
    <dbReference type="NCBI Taxonomy" id="53326"/>
    <lineage>
        <taxon>Eukaryota</taxon>
        <taxon>Metazoa</taxon>
        <taxon>Ecdysozoa</taxon>
        <taxon>Nematoda</taxon>
        <taxon>Chromadorea</taxon>
        <taxon>Rhabditida</taxon>
        <taxon>Rhabditina</taxon>
        <taxon>Rhabditomorpha</taxon>
        <taxon>Strongyloidea</taxon>
        <taxon>Ancylostomatidae</taxon>
        <taxon>Ancylostomatinae</taxon>
        <taxon>Ancylostoma</taxon>
    </lineage>
</organism>